<protein>
    <recommendedName>
        <fullName evidence="3">Trimeric autotransporter adhesin YadA-like head domain-containing protein</fullName>
    </recommendedName>
</protein>
<dbReference type="Gene3D" id="2.150.10.10">
    <property type="entry name" value="Serralysin-like metalloprotease, C-terminal"/>
    <property type="match status" value="1"/>
</dbReference>
<comment type="caution">
    <text evidence="1">The sequence shown here is derived from an EMBL/GenBank/DDBJ whole genome shotgun (WGS) entry which is preliminary data.</text>
</comment>
<evidence type="ECO:0000313" key="1">
    <source>
        <dbReference type="EMBL" id="GJD42653.1"/>
    </source>
</evidence>
<keyword evidence="2" id="KW-1185">Reference proteome</keyword>
<proteinExistence type="predicted"/>
<evidence type="ECO:0008006" key="3">
    <source>
        <dbReference type="Google" id="ProtNLM"/>
    </source>
</evidence>
<dbReference type="Proteomes" id="UP001055117">
    <property type="component" value="Unassembled WGS sequence"/>
</dbReference>
<name>A0ABQ4QBS0_9HYPH</name>
<accession>A0ABQ4QBS0</accession>
<gene>
    <name evidence="1" type="ORF">AFCDBAGC_0491</name>
</gene>
<dbReference type="EMBL" id="BPQG01000006">
    <property type="protein sequence ID" value="GJD42653.1"/>
    <property type="molecule type" value="Genomic_DNA"/>
</dbReference>
<dbReference type="RefSeq" id="WP_147828212.1">
    <property type="nucleotide sequence ID" value="NZ_BPQG01000006.1"/>
</dbReference>
<dbReference type="SUPFAM" id="SSF54523">
    <property type="entry name" value="Pili subunits"/>
    <property type="match status" value="1"/>
</dbReference>
<dbReference type="Gene3D" id="3.30.1300.30">
    <property type="entry name" value="GSPII I/J protein-like"/>
    <property type="match status" value="1"/>
</dbReference>
<organism evidence="1 2">
    <name type="scientific">Methylobacterium cerastii</name>
    <dbReference type="NCBI Taxonomy" id="932741"/>
    <lineage>
        <taxon>Bacteria</taxon>
        <taxon>Pseudomonadati</taxon>
        <taxon>Pseudomonadota</taxon>
        <taxon>Alphaproteobacteria</taxon>
        <taxon>Hyphomicrobiales</taxon>
        <taxon>Methylobacteriaceae</taxon>
        <taxon>Methylobacterium</taxon>
    </lineage>
</organism>
<sequence length="474" mass="44384">MSRRQNRASARPSTLAQGRAALRPHDVIAIPMLSGVLLLGTSGLAQAQLLRGTLDTVTSVVNGTTGSLATVDATLGGGSLATVGATVGGGSVANVGATVGGSSVADVGATVGGGTVASVGATVGGGPVATVGATVGGGTLVDVGATVGGGTVASVGATVGGGSIAGVGVTIGGGTGTGTGGTGGGTACNPCTGGAGTGGGTGTGAGGTGAGGTYDPTRVALFELRLSNVEKLPIRGNNTSSFPLPAAGGADALAAGYGASAGGGSATALGTQANAAGDGSIAIGRSASATQANAIAIGPGARTTRANQVAIGNGSNTYTLGGIGSAQSAAAQSGETRFVTSDTAGNLATSGYGPSTIAGLGSRLDSAEGRLGGVEARVGTLESRTNALSQYSTETRREARQGVATALAMPTASMPSAPGRTTWVLNSATYRGEWAGGAALSHRLPTAVPLAINVGYAYGGDGGHGVRAGLGGEF</sequence>
<dbReference type="InterPro" id="IPR011049">
    <property type="entry name" value="Serralysin-like_metalloprot_C"/>
</dbReference>
<evidence type="ECO:0000313" key="2">
    <source>
        <dbReference type="Proteomes" id="UP001055117"/>
    </source>
</evidence>
<dbReference type="InterPro" id="IPR045584">
    <property type="entry name" value="Pilin-like"/>
</dbReference>
<dbReference type="SUPFAM" id="SSF101967">
    <property type="entry name" value="Adhesin YadA, collagen-binding domain"/>
    <property type="match status" value="1"/>
</dbReference>
<reference evidence="1 2" key="1">
    <citation type="journal article" date="2021" name="Front. Microbiol.">
        <title>Comprehensive Comparative Genomics and Phenotyping of Methylobacterium Species.</title>
        <authorList>
            <person name="Alessa O."/>
            <person name="Ogura Y."/>
            <person name="Fujitani Y."/>
            <person name="Takami H."/>
            <person name="Hayashi T."/>
            <person name="Sahin N."/>
            <person name="Tani A."/>
        </authorList>
    </citation>
    <scope>NUCLEOTIDE SEQUENCE [LARGE SCALE GENOMIC DNA]</scope>
    <source>
        <strain evidence="1 2">DSM 23679</strain>
    </source>
</reference>